<evidence type="ECO:0000256" key="2">
    <source>
        <dbReference type="ARBA" id="ARBA00022729"/>
    </source>
</evidence>
<name>A0A5J9UFV8_9POAL</name>
<dbReference type="Gramene" id="TVU22217">
    <property type="protein sequence ID" value="TVU22217"/>
    <property type="gene ID" value="EJB05_31900"/>
</dbReference>
<evidence type="ECO:0000256" key="3">
    <source>
        <dbReference type="SAM" id="MobiDB-lite"/>
    </source>
</evidence>
<dbReference type="Proteomes" id="UP000324897">
    <property type="component" value="Unassembled WGS sequence"/>
</dbReference>
<reference evidence="5 6" key="1">
    <citation type="journal article" date="2019" name="Sci. Rep.">
        <title>A high-quality genome of Eragrostis curvula grass provides insights into Poaceae evolution and supports new strategies to enhance forage quality.</title>
        <authorList>
            <person name="Carballo J."/>
            <person name="Santos B.A.C.M."/>
            <person name="Zappacosta D."/>
            <person name="Garbus I."/>
            <person name="Selva J.P."/>
            <person name="Gallo C.A."/>
            <person name="Diaz A."/>
            <person name="Albertini E."/>
            <person name="Caccamo M."/>
            <person name="Echenique V."/>
        </authorList>
    </citation>
    <scope>NUCLEOTIDE SEQUENCE [LARGE SCALE GENOMIC DNA]</scope>
    <source>
        <strain evidence="6">cv. Victoria</strain>
        <tissue evidence="5">Leaf</tissue>
    </source>
</reference>
<dbReference type="AlphaFoldDB" id="A0A5J9UFV8"/>
<dbReference type="Pfam" id="PF13947">
    <property type="entry name" value="GUB_WAK_bind"/>
    <property type="match status" value="1"/>
</dbReference>
<protein>
    <recommendedName>
        <fullName evidence="4">Wall-associated receptor kinase galacturonan-binding domain-containing protein</fullName>
    </recommendedName>
</protein>
<feature type="region of interest" description="Disordered" evidence="3">
    <location>
        <begin position="307"/>
        <end position="354"/>
    </location>
</feature>
<dbReference type="PANTHER" id="PTHR33138">
    <property type="entry name" value="OS01G0690200 PROTEIN"/>
    <property type="match status" value="1"/>
</dbReference>
<evidence type="ECO:0000256" key="1">
    <source>
        <dbReference type="ARBA" id="ARBA00004167"/>
    </source>
</evidence>
<organism evidence="5 6">
    <name type="scientific">Eragrostis curvula</name>
    <name type="common">weeping love grass</name>
    <dbReference type="NCBI Taxonomy" id="38414"/>
    <lineage>
        <taxon>Eukaryota</taxon>
        <taxon>Viridiplantae</taxon>
        <taxon>Streptophyta</taxon>
        <taxon>Embryophyta</taxon>
        <taxon>Tracheophyta</taxon>
        <taxon>Spermatophyta</taxon>
        <taxon>Magnoliopsida</taxon>
        <taxon>Liliopsida</taxon>
        <taxon>Poales</taxon>
        <taxon>Poaceae</taxon>
        <taxon>PACMAD clade</taxon>
        <taxon>Chloridoideae</taxon>
        <taxon>Eragrostideae</taxon>
        <taxon>Eragrostidinae</taxon>
        <taxon>Eragrostis</taxon>
    </lineage>
</organism>
<accession>A0A5J9UFV8</accession>
<evidence type="ECO:0000313" key="5">
    <source>
        <dbReference type="EMBL" id="TVU22217.1"/>
    </source>
</evidence>
<sequence>MPLLRIPPLPGCTRRLLRSSSPVTPTRTGWSPHISNFNQHYGLFIAIESDFFRIPEVAVRIYVLVADVGGRHHVCHRFSCGVLSSVSHPFRRQGDSLRCGPYELVCTDTNSTIRIGGGTYYVVSINNHATPPYFWVVDTNLGMQGSCPLPRWDYHAYGHKSLEFSDSQWDYHFARPWATFVNCSQKINDSSYNLVSYLSTTNSFIYVLTGYNTFSARNFKPSCGYLAMTPLDYSDISVPDDASYEDVVKSMSYKDVEKSMRKGFFIPFSLLEMSYSVRARECLAHTIRFRNRRFQFFSLLKLEAPDGPNRAHGPRDSIRSSSPGGGRRRSYQSTPRLTPQSPLRSSALRPRTDR</sequence>
<evidence type="ECO:0000259" key="4">
    <source>
        <dbReference type="Pfam" id="PF13947"/>
    </source>
</evidence>
<keyword evidence="6" id="KW-1185">Reference proteome</keyword>
<feature type="domain" description="Wall-associated receptor kinase galacturonan-binding" evidence="4">
    <location>
        <begin position="75"/>
        <end position="129"/>
    </location>
</feature>
<dbReference type="OrthoDB" id="696169at2759"/>
<comment type="subcellular location">
    <subcellularLocation>
        <location evidence="1">Membrane</location>
        <topology evidence="1">Single-pass membrane protein</topology>
    </subcellularLocation>
</comment>
<feature type="non-terminal residue" evidence="5">
    <location>
        <position position="1"/>
    </location>
</feature>
<dbReference type="InterPro" id="IPR025287">
    <property type="entry name" value="WAK_GUB"/>
</dbReference>
<dbReference type="PANTHER" id="PTHR33138:SF1">
    <property type="entry name" value="OS01G0113900 PROTEIN"/>
    <property type="match status" value="1"/>
</dbReference>
<comment type="caution">
    <text evidence="5">The sequence shown here is derived from an EMBL/GenBank/DDBJ whole genome shotgun (WGS) entry which is preliminary data.</text>
</comment>
<dbReference type="EMBL" id="RWGY01000026">
    <property type="protein sequence ID" value="TVU22217.1"/>
    <property type="molecule type" value="Genomic_DNA"/>
</dbReference>
<feature type="compositionally biased region" description="Polar residues" evidence="3">
    <location>
        <begin position="331"/>
        <end position="344"/>
    </location>
</feature>
<gene>
    <name evidence="5" type="ORF">EJB05_31900</name>
</gene>
<proteinExistence type="predicted"/>
<evidence type="ECO:0000313" key="6">
    <source>
        <dbReference type="Proteomes" id="UP000324897"/>
    </source>
</evidence>
<keyword evidence="2" id="KW-0732">Signal</keyword>